<proteinExistence type="predicted"/>
<sequence length="130" mass="15078">MVTFMRTLKAFNRMMTDTRRAMEDVRYLLSDDLEKLQYPKNPLVVIGTMELLANDTESLETRLTWGAKDVPAEALEDNDFWILFAAFQSSGEKLKNMGTPFMILVHYYHYLEVITAPDIRPIRQAKLETA</sequence>
<evidence type="ECO:0000313" key="2">
    <source>
        <dbReference type="Proteomes" id="UP001152759"/>
    </source>
</evidence>
<gene>
    <name evidence="1" type="ORF">BEMITA_LOCUS4337</name>
</gene>
<accession>A0A9P0EZ35</accession>
<protein>
    <submittedName>
        <fullName evidence="1">Uncharacterized protein</fullName>
    </submittedName>
</protein>
<name>A0A9P0EZ35_BEMTA</name>
<dbReference type="EMBL" id="OU963863">
    <property type="protein sequence ID" value="CAH0385079.1"/>
    <property type="molecule type" value="Genomic_DNA"/>
</dbReference>
<dbReference type="KEGG" id="btab:109044105"/>
<evidence type="ECO:0000313" key="1">
    <source>
        <dbReference type="EMBL" id="CAH0385079.1"/>
    </source>
</evidence>
<organism evidence="1 2">
    <name type="scientific">Bemisia tabaci</name>
    <name type="common">Sweetpotato whitefly</name>
    <name type="synonym">Aleurodes tabaci</name>
    <dbReference type="NCBI Taxonomy" id="7038"/>
    <lineage>
        <taxon>Eukaryota</taxon>
        <taxon>Metazoa</taxon>
        <taxon>Ecdysozoa</taxon>
        <taxon>Arthropoda</taxon>
        <taxon>Hexapoda</taxon>
        <taxon>Insecta</taxon>
        <taxon>Pterygota</taxon>
        <taxon>Neoptera</taxon>
        <taxon>Paraneoptera</taxon>
        <taxon>Hemiptera</taxon>
        <taxon>Sternorrhyncha</taxon>
        <taxon>Aleyrodoidea</taxon>
        <taxon>Aleyrodidae</taxon>
        <taxon>Aleyrodinae</taxon>
        <taxon>Bemisia</taxon>
    </lineage>
</organism>
<dbReference type="AlphaFoldDB" id="A0A9P0EZ35"/>
<keyword evidence="2" id="KW-1185">Reference proteome</keyword>
<reference evidence="1" key="1">
    <citation type="submission" date="2021-12" db="EMBL/GenBank/DDBJ databases">
        <authorList>
            <person name="King R."/>
        </authorList>
    </citation>
    <scope>NUCLEOTIDE SEQUENCE</scope>
</reference>
<dbReference type="Proteomes" id="UP001152759">
    <property type="component" value="Chromosome 2"/>
</dbReference>